<keyword evidence="4" id="KW-1185">Reference proteome</keyword>
<dbReference type="EMBL" id="CP141887">
    <property type="protein sequence ID" value="WRT68561.1"/>
    <property type="molecule type" value="Genomic_DNA"/>
</dbReference>
<dbReference type="GeneID" id="87957669"/>
<evidence type="ECO:0000256" key="1">
    <source>
        <dbReference type="SAM" id="MobiDB-lite"/>
    </source>
</evidence>
<keyword evidence="2" id="KW-0472">Membrane</keyword>
<gene>
    <name evidence="3" type="ORF">IL334_005538</name>
</gene>
<evidence type="ECO:0000256" key="2">
    <source>
        <dbReference type="SAM" id="Phobius"/>
    </source>
</evidence>
<proteinExistence type="predicted"/>
<feature type="region of interest" description="Disordered" evidence="1">
    <location>
        <begin position="149"/>
        <end position="181"/>
    </location>
</feature>
<evidence type="ECO:0000313" key="4">
    <source>
        <dbReference type="Proteomes" id="UP001329825"/>
    </source>
</evidence>
<reference evidence="3 4" key="1">
    <citation type="submission" date="2024-01" db="EMBL/GenBank/DDBJ databases">
        <title>Comparative genomics of Cryptococcus and Kwoniella reveals pathogenesis evolution and contrasting modes of karyotype evolution via chromosome fusion or intercentromeric recombination.</title>
        <authorList>
            <person name="Coelho M.A."/>
            <person name="David-Palma M."/>
            <person name="Shea T."/>
            <person name="Bowers K."/>
            <person name="McGinley-Smith S."/>
            <person name="Mohammad A.W."/>
            <person name="Gnirke A."/>
            <person name="Yurkov A.M."/>
            <person name="Nowrousian M."/>
            <person name="Sun S."/>
            <person name="Cuomo C.A."/>
            <person name="Heitman J."/>
        </authorList>
    </citation>
    <scope>NUCLEOTIDE SEQUENCE [LARGE SCALE GENOMIC DNA]</scope>
    <source>
        <strain evidence="3">CBS 11374</strain>
    </source>
</reference>
<feature type="transmembrane region" description="Helical" evidence="2">
    <location>
        <begin position="98"/>
        <end position="118"/>
    </location>
</feature>
<keyword evidence="2" id="KW-1133">Transmembrane helix</keyword>
<feature type="transmembrane region" description="Helical" evidence="2">
    <location>
        <begin position="73"/>
        <end position="92"/>
    </location>
</feature>
<evidence type="ECO:0000313" key="3">
    <source>
        <dbReference type="EMBL" id="WRT68561.1"/>
    </source>
</evidence>
<name>A0ABZ1D3F4_9TREE</name>
<organism evidence="3 4">
    <name type="scientific">Kwoniella shivajii</name>
    <dbReference type="NCBI Taxonomy" id="564305"/>
    <lineage>
        <taxon>Eukaryota</taxon>
        <taxon>Fungi</taxon>
        <taxon>Dikarya</taxon>
        <taxon>Basidiomycota</taxon>
        <taxon>Agaricomycotina</taxon>
        <taxon>Tremellomycetes</taxon>
        <taxon>Tremellales</taxon>
        <taxon>Cryptococcaceae</taxon>
        <taxon>Kwoniella</taxon>
    </lineage>
</organism>
<dbReference type="Proteomes" id="UP001329825">
    <property type="component" value="Chromosome 7"/>
</dbReference>
<accession>A0ABZ1D3F4</accession>
<keyword evidence="2" id="KW-0812">Transmembrane</keyword>
<feature type="region of interest" description="Disordered" evidence="1">
    <location>
        <begin position="1"/>
        <end position="26"/>
    </location>
</feature>
<feature type="compositionally biased region" description="Low complexity" evidence="1">
    <location>
        <begin position="1"/>
        <end position="13"/>
    </location>
</feature>
<protein>
    <recommendedName>
        <fullName evidence="5">Transmembrane protein</fullName>
    </recommendedName>
</protein>
<sequence length="181" mass="19199">MSPSTSTSASTAPSPQPPSDDPKSSRLHKAKVNLSYLAFGSQAAVVPASLTTRSALTTTRYAIRYVLKRLLRYAKYAAIGGAVAVLGGGLVGTLGSGIAFFAAPGIGVGMGIGVITAITKFGWRHRGNYFRGGIWEGWNGMKVRANEGHDGAKDEALDAASKEENRKKENKSNRADVWMRV</sequence>
<dbReference type="RefSeq" id="XP_062793301.1">
    <property type="nucleotide sequence ID" value="XM_062937250.1"/>
</dbReference>
<evidence type="ECO:0008006" key="5">
    <source>
        <dbReference type="Google" id="ProtNLM"/>
    </source>
</evidence>